<dbReference type="Pfam" id="PF00293">
    <property type="entry name" value="NUDIX"/>
    <property type="match status" value="1"/>
</dbReference>
<dbReference type="InterPro" id="IPR015797">
    <property type="entry name" value="NUDIX_hydrolase-like_dom_sf"/>
</dbReference>
<comment type="caution">
    <text evidence="3">The sequence shown here is derived from an EMBL/GenBank/DDBJ whole genome shotgun (WGS) entry which is preliminary data.</text>
</comment>
<gene>
    <name evidence="3" type="ORF">PLXY2_LOCUS2954</name>
</gene>
<protein>
    <submittedName>
        <fullName evidence="3">(diamondback moth) hypothetical protein</fullName>
    </submittedName>
</protein>
<name>A0A8S4DNT2_PLUXY</name>
<feature type="chain" id="PRO_5035866109" evidence="1">
    <location>
        <begin position="21"/>
        <end position="300"/>
    </location>
</feature>
<dbReference type="InterPro" id="IPR000086">
    <property type="entry name" value="NUDIX_hydrolase_dom"/>
</dbReference>
<dbReference type="AlphaFoldDB" id="A0A8S4DNT2"/>
<dbReference type="GO" id="GO:0047631">
    <property type="term" value="F:ADP-ribose diphosphatase activity"/>
    <property type="evidence" value="ECO:0007669"/>
    <property type="project" value="InterPro"/>
</dbReference>
<keyword evidence="4" id="KW-1185">Reference proteome</keyword>
<dbReference type="Gene3D" id="3.90.79.10">
    <property type="entry name" value="Nucleoside Triphosphate Pyrophosphohydrolase"/>
    <property type="match status" value="1"/>
</dbReference>
<dbReference type="SUPFAM" id="SSF55811">
    <property type="entry name" value="Nudix"/>
    <property type="match status" value="1"/>
</dbReference>
<dbReference type="InterPro" id="IPR039989">
    <property type="entry name" value="NUDT9"/>
</dbReference>
<dbReference type="EMBL" id="CAJHNJ030000007">
    <property type="protein sequence ID" value="CAG9102540.1"/>
    <property type="molecule type" value="Genomic_DNA"/>
</dbReference>
<sequence>MTIKTLLLLVSSSLLNKSSTAMIATHVKCRGGVYPRSTIQRVPVADDEVSWSTEIKEYGPPDYTAQSVIGKPWADLDIADPSFKPKWNSIDGNVSRVSYLGDYSIVNGRPLNPMGRTGIKGRGVLGRWGPNHAADPVVTRWKKADGEVSIEANSSRPILQFVAIKRRDTGEWALPGGMVDPGERVSAAAAREFQEEATNSLLMSQAEKDAWQAKFNKFFSGGDIIYKGYVDDPRNTDNSWMETVAYSFHDESGDTVGALQLHAGDDAVGVRWIDLDQQVQLYASHQAIVKAVAEKLNAHY</sequence>
<proteinExistence type="predicted"/>
<dbReference type="Proteomes" id="UP000653454">
    <property type="component" value="Unassembled WGS sequence"/>
</dbReference>
<evidence type="ECO:0000256" key="1">
    <source>
        <dbReference type="SAM" id="SignalP"/>
    </source>
</evidence>
<organism evidence="3 4">
    <name type="scientific">Plutella xylostella</name>
    <name type="common">Diamondback moth</name>
    <name type="synonym">Plutella maculipennis</name>
    <dbReference type="NCBI Taxonomy" id="51655"/>
    <lineage>
        <taxon>Eukaryota</taxon>
        <taxon>Metazoa</taxon>
        <taxon>Ecdysozoa</taxon>
        <taxon>Arthropoda</taxon>
        <taxon>Hexapoda</taxon>
        <taxon>Insecta</taxon>
        <taxon>Pterygota</taxon>
        <taxon>Neoptera</taxon>
        <taxon>Endopterygota</taxon>
        <taxon>Lepidoptera</taxon>
        <taxon>Glossata</taxon>
        <taxon>Ditrysia</taxon>
        <taxon>Yponomeutoidea</taxon>
        <taxon>Plutellidae</taxon>
        <taxon>Plutella</taxon>
    </lineage>
</organism>
<evidence type="ECO:0000259" key="2">
    <source>
        <dbReference type="PROSITE" id="PS51462"/>
    </source>
</evidence>
<dbReference type="PANTHER" id="PTHR13030:SF8">
    <property type="entry name" value="ADP-RIBOSE PYROPHOSPHATASE, MITOCHONDRIAL"/>
    <property type="match status" value="1"/>
</dbReference>
<dbReference type="CDD" id="cd03670">
    <property type="entry name" value="NUDIX_ADPRase_Nudt9"/>
    <property type="match status" value="1"/>
</dbReference>
<reference evidence="3" key="1">
    <citation type="submission" date="2020-11" db="EMBL/GenBank/DDBJ databases">
        <authorList>
            <person name="Whiteford S."/>
        </authorList>
    </citation>
    <scope>NUCLEOTIDE SEQUENCE</scope>
</reference>
<dbReference type="FunFam" id="3.90.79.10:FF:000021">
    <property type="entry name" value="ADP-ribose pyrophosphatase, mitochondrial isoform X1"/>
    <property type="match status" value="1"/>
</dbReference>
<dbReference type="PROSITE" id="PS51462">
    <property type="entry name" value="NUDIX"/>
    <property type="match status" value="1"/>
</dbReference>
<evidence type="ECO:0000313" key="4">
    <source>
        <dbReference type="Proteomes" id="UP000653454"/>
    </source>
</evidence>
<feature type="domain" description="Nudix hydrolase" evidence="2">
    <location>
        <begin position="140"/>
        <end position="295"/>
    </location>
</feature>
<accession>A0A8S4DNT2</accession>
<dbReference type="Pfam" id="PF25969">
    <property type="entry name" value="NUDT9_N"/>
    <property type="match status" value="1"/>
</dbReference>
<evidence type="ECO:0000313" key="3">
    <source>
        <dbReference type="EMBL" id="CAG9102540.1"/>
    </source>
</evidence>
<dbReference type="PANTHER" id="PTHR13030">
    <property type="entry name" value="NUDIX HYDROLASE"/>
    <property type="match status" value="1"/>
</dbReference>
<keyword evidence="1" id="KW-0732">Signal</keyword>
<feature type="signal peptide" evidence="1">
    <location>
        <begin position="1"/>
        <end position="20"/>
    </location>
</feature>